<dbReference type="EMBL" id="SOZI01000009">
    <property type="protein sequence ID" value="TNY23649.1"/>
    <property type="molecule type" value="Genomic_DNA"/>
</dbReference>
<dbReference type="Proteomes" id="UP000311382">
    <property type="component" value="Unassembled WGS sequence"/>
</dbReference>
<evidence type="ECO:0000256" key="1">
    <source>
        <dbReference type="SAM" id="MobiDB-lite"/>
    </source>
</evidence>
<feature type="region of interest" description="Disordered" evidence="1">
    <location>
        <begin position="245"/>
        <end position="274"/>
    </location>
</feature>
<feature type="region of interest" description="Disordered" evidence="1">
    <location>
        <begin position="1"/>
        <end position="81"/>
    </location>
</feature>
<evidence type="ECO:0000313" key="3">
    <source>
        <dbReference type="Proteomes" id="UP000311382"/>
    </source>
</evidence>
<gene>
    <name evidence="2" type="ORF">DMC30DRAFT_413980</name>
</gene>
<accession>A0A5C5G577</accession>
<comment type="caution">
    <text evidence="2">The sequence shown here is derived from an EMBL/GenBank/DDBJ whole genome shotgun (WGS) entry which is preliminary data.</text>
</comment>
<proteinExistence type="predicted"/>
<feature type="compositionally biased region" description="Polar residues" evidence="1">
    <location>
        <begin position="39"/>
        <end position="54"/>
    </location>
</feature>
<name>A0A5C5G577_9BASI</name>
<evidence type="ECO:0000313" key="2">
    <source>
        <dbReference type="EMBL" id="TNY23649.1"/>
    </source>
</evidence>
<organism evidence="2 3">
    <name type="scientific">Rhodotorula diobovata</name>
    <dbReference type="NCBI Taxonomy" id="5288"/>
    <lineage>
        <taxon>Eukaryota</taxon>
        <taxon>Fungi</taxon>
        <taxon>Dikarya</taxon>
        <taxon>Basidiomycota</taxon>
        <taxon>Pucciniomycotina</taxon>
        <taxon>Microbotryomycetes</taxon>
        <taxon>Sporidiobolales</taxon>
        <taxon>Sporidiobolaceae</taxon>
        <taxon>Rhodotorula</taxon>
    </lineage>
</organism>
<feature type="compositionally biased region" description="Low complexity" evidence="1">
    <location>
        <begin position="245"/>
        <end position="258"/>
    </location>
</feature>
<dbReference type="OrthoDB" id="17066at2759"/>
<reference evidence="2 3" key="1">
    <citation type="submission" date="2019-03" db="EMBL/GenBank/DDBJ databases">
        <title>Rhodosporidium diobovatum UCD-FST 08-225 genome sequencing, assembly, and annotation.</title>
        <authorList>
            <person name="Fakankun I.U."/>
            <person name="Fristensky B."/>
            <person name="Levin D.B."/>
        </authorList>
    </citation>
    <scope>NUCLEOTIDE SEQUENCE [LARGE SCALE GENOMIC DNA]</scope>
    <source>
        <strain evidence="2 3">UCD-FST 08-225</strain>
    </source>
</reference>
<keyword evidence="3" id="KW-1185">Reference proteome</keyword>
<protein>
    <submittedName>
        <fullName evidence="2">Uncharacterized protein</fullName>
    </submittedName>
</protein>
<sequence>MARGKGNTPRRNNPAAAHLDDDYSPSSPSPSPAAPSPSRRTPLQGSPARFNTPTAAPGLPDKPQRGPTPLAQETTHHSRTRQLLVEHRKLRRQFTELVIRGLVGRTKAALELWVDVELALKAIDKQTRGGDKAAASSAVRAGYLFAQSAKLSDQVAAVEAVFTSLTEVTQGMSLLTDRAEYLVVEAAKMRGTVFAFRDPLWVTWPLARFADGIAALSKPYADSLALIRTQLDILLLFPELPSASSSSSSPSPSASSSPAQPPKSQERPRPTNEQLQAALSLLAVQPLLPGKASDAGAEAWEEVLAVEVGGWER</sequence>
<dbReference type="AlphaFoldDB" id="A0A5C5G577"/>